<gene>
    <name evidence="1" type="ORF">FSB_LOCUS7158</name>
</gene>
<accession>A0A2N9EK92</accession>
<sequence>MQEVFFLCTDRGKGVDNAQLWLEELSWRFCIHFEAKPIDAEQTSATVKSFEGFVFEDLMCYTGGVWPRSCRILKSIELMEGEVVGSDSGHGSGY</sequence>
<organism evidence="1">
    <name type="scientific">Fagus sylvatica</name>
    <name type="common">Beechnut</name>
    <dbReference type="NCBI Taxonomy" id="28930"/>
    <lineage>
        <taxon>Eukaryota</taxon>
        <taxon>Viridiplantae</taxon>
        <taxon>Streptophyta</taxon>
        <taxon>Embryophyta</taxon>
        <taxon>Tracheophyta</taxon>
        <taxon>Spermatophyta</taxon>
        <taxon>Magnoliopsida</taxon>
        <taxon>eudicotyledons</taxon>
        <taxon>Gunneridae</taxon>
        <taxon>Pentapetalae</taxon>
        <taxon>rosids</taxon>
        <taxon>fabids</taxon>
        <taxon>Fagales</taxon>
        <taxon>Fagaceae</taxon>
        <taxon>Fagus</taxon>
    </lineage>
</organism>
<dbReference type="AlphaFoldDB" id="A0A2N9EK92"/>
<evidence type="ECO:0000313" key="1">
    <source>
        <dbReference type="EMBL" id="SPC79276.1"/>
    </source>
</evidence>
<protein>
    <submittedName>
        <fullName evidence="1">Uncharacterized protein</fullName>
    </submittedName>
</protein>
<reference evidence="1" key="1">
    <citation type="submission" date="2018-02" db="EMBL/GenBank/DDBJ databases">
        <authorList>
            <person name="Cohen D.B."/>
            <person name="Kent A.D."/>
        </authorList>
    </citation>
    <scope>NUCLEOTIDE SEQUENCE</scope>
</reference>
<name>A0A2N9EK92_FAGSY</name>
<proteinExistence type="predicted"/>
<dbReference type="EMBL" id="OIVN01000379">
    <property type="protein sequence ID" value="SPC79276.1"/>
    <property type="molecule type" value="Genomic_DNA"/>
</dbReference>